<dbReference type="PROSITE" id="PS50234">
    <property type="entry name" value="VWFA"/>
    <property type="match status" value="1"/>
</dbReference>
<proteinExistence type="predicted"/>
<organism evidence="3 4">
    <name type="scientific">Dunaliella salina</name>
    <name type="common">Green alga</name>
    <name type="synonym">Protococcus salinus</name>
    <dbReference type="NCBI Taxonomy" id="3046"/>
    <lineage>
        <taxon>Eukaryota</taxon>
        <taxon>Viridiplantae</taxon>
        <taxon>Chlorophyta</taxon>
        <taxon>core chlorophytes</taxon>
        <taxon>Chlorophyceae</taxon>
        <taxon>CS clade</taxon>
        <taxon>Chlamydomonadales</taxon>
        <taxon>Dunaliellaceae</taxon>
        <taxon>Dunaliella</taxon>
    </lineage>
</organism>
<dbReference type="Gene3D" id="3.40.50.410">
    <property type="entry name" value="von Willebrand factor, type A domain"/>
    <property type="match status" value="1"/>
</dbReference>
<feature type="region of interest" description="Disordered" evidence="1">
    <location>
        <begin position="290"/>
        <end position="341"/>
    </location>
</feature>
<feature type="compositionally biased region" description="Basic residues" evidence="1">
    <location>
        <begin position="331"/>
        <end position="341"/>
    </location>
</feature>
<evidence type="ECO:0000313" key="4">
    <source>
        <dbReference type="Proteomes" id="UP000815325"/>
    </source>
</evidence>
<dbReference type="InterPro" id="IPR036465">
    <property type="entry name" value="vWFA_dom_sf"/>
</dbReference>
<name>A0ABQ7H0B8_DUNSA</name>
<dbReference type="CDD" id="cd00198">
    <property type="entry name" value="vWFA"/>
    <property type="match status" value="1"/>
</dbReference>
<protein>
    <recommendedName>
        <fullName evidence="2">VWFA domain-containing protein</fullName>
    </recommendedName>
</protein>
<keyword evidence="4" id="KW-1185">Reference proteome</keyword>
<sequence>MPNNNGKLVEAMQPKSSQQTMQRQVLIDGRLSTLNLTTTTHLETSITKPKVVVHAGLLLDASGSMWGKVPQSSKTKMGVVLDSFQEMCKEVLEDDDRCTVSFFDERYRQVFHNTKVSTLKFQRARLEGEADKLGGVTALYDSTMKVLASMQATKEQKDAHGNTVLNNLVVFTDGGDNSSKDNSLRQMIAALMQPGLSNFHATIIAVGGADAMQEAEGMRTEVAKFKNKTHVQVITADSIVSAFRAANRRAKQVKQELVERIVVDLRQNGKKKAPQPALMALLGPALGVGNGPRMLGPGPQLGQQERGRSASRPKGRPESASRGRPQSASRGRPRSASRSRR</sequence>
<dbReference type="EMBL" id="MU069518">
    <property type="protein sequence ID" value="KAF5840294.1"/>
    <property type="molecule type" value="Genomic_DNA"/>
</dbReference>
<feature type="domain" description="VWFA" evidence="2">
    <location>
        <begin position="54"/>
        <end position="261"/>
    </location>
</feature>
<dbReference type="Proteomes" id="UP000815325">
    <property type="component" value="Unassembled WGS sequence"/>
</dbReference>
<dbReference type="SUPFAM" id="SSF53300">
    <property type="entry name" value="vWA-like"/>
    <property type="match status" value="1"/>
</dbReference>
<evidence type="ECO:0000256" key="1">
    <source>
        <dbReference type="SAM" id="MobiDB-lite"/>
    </source>
</evidence>
<comment type="caution">
    <text evidence="3">The sequence shown here is derived from an EMBL/GenBank/DDBJ whole genome shotgun (WGS) entry which is preliminary data.</text>
</comment>
<reference evidence="3" key="1">
    <citation type="submission" date="2017-08" db="EMBL/GenBank/DDBJ databases">
        <authorList>
            <person name="Polle J.E."/>
            <person name="Barry K."/>
            <person name="Cushman J."/>
            <person name="Schmutz J."/>
            <person name="Tran D."/>
            <person name="Hathwaick L.T."/>
            <person name="Yim W.C."/>
            <person name="Jenkins J."/>
            <person name="Mckie-Krisberg Z.M."/>
            <person name="Prochnik S."/>
            <person name="Lindquist E."/>
            <person name="Dockter R.B."/>
            <person name="Adam C."/>
            <person name="Molina H."/>
            <person name="Bunkerborg J."/>
            <person name="Jin E."/>
            <person name="Buchheim M."/>
            <person name="Magnuson J."/>
        </authorList>
    </citation>
    <scope>NUCLEOTIDE SEQUENCE</scope>
    <source>
        <strain evidence="3">CCAP 19/18</strain>
    </source>
</reference>
<accession>A0ABQ7H0B8</accession>
<dbReference type="InterPro" id="IPR002035">
    <property type="entry name" value="VWF_A"/>
</dbReference>
<gene>
    <name evidence="3" type="ORF">DUNSADRAFT_17263</name>
</gene>
<evidence type="ECO:0000259" key="2">
    <source>
        <dbReference type="PROSITE" id="PS50234"/>
    </source>
</evidence>
<evidence type="ECO:0000313" key="3">
    <source>
        <dbReference type="EMBL" id="KAF5840294.1"/>
    </source>
</evidence>